<evidence type="ECO:0000256" key="1">
    <source>
        <dbReference type="ARBA" id="ARBA00004442"/>
    </source>
</evidence>
<keyword evidence="8" id="KW-1185">Reference proteome</keyword>
<gene>
    <name evidence="7" type="ORF">GR303_08855</name>
</gene>
<comment type="caution">
    <text evidence="7">The sequence shown here is derived from an EMBL/GenBank/DDBJ whole genome shotgun (WGS) entry which is preliminary data.</text>
</comment>
<dbReference type="Proteomes" id="UP000818323">
    <property type="component" value="Unassembled WGS sequence"/>
</dbReference>
<evidence type="ECO:0000313" key="8">
    <source>
        <dbReference type="Proteomes" id="UP000818323"/>
    </source>
</evidence>
<accession>A0ABW9YVN6</accession>
<evidence type="ECO:0000256" key="5">
    <source>
        <dbReference type="SAM" id="MobiDB-lite"/>
    </source>
</evidence>
<reference evidence="7 8" key="1">
    <citation type="submission" date="2020-01" db="EMBL/GenBank/DDBJ databases">
        <title>Microvirga sp. nov., an arsenate reduction bacterium isolated from Tibet hotspring sediments.</title>
        <authorList>
            <person name="Yuan C.-G."/>
        </authorList>
    </citation>
    <scope>NUCLEOTIDE SEQUENCE [LARGE SCALE GENOMIC DNA]</scope>
    <source>
        <strain evidence="7 8">SYSU G3D203</strain>
    </source>
</reference>
<dbReference type="InterPro" id="IPR006665">
    <property type="entry name" value="OmpA-like"/>
</dbReference>
<dbReference type="Pfam" id="PF00691">
    <property type="entry name" value="OmpA"/>
    <property type="match status" value="1"/>
</dbReference>
<dbReference type="SUPFAM" id="SSF103088">
    <property type="entry name" value="OmpA-like"/>
    <property type="match status" value="1"/>
</dbReference>
<feature type="compositionally biased region" description="Basic and acidic residues" evidence="5">
    <location>
        <begin position="138"/>
        <end position="155"/>
    </location>
</feature>
<feature type="domain" description="OmpA-like" evidence="6">
    <location>
        <begin position="30"/>
        <end position="155"/>
    </location>
</feature>
<protein>
    <submittedName>
        <fullName evidence="7">OmpA family protein</fullName>
    </submittedName>
</protein>
<comment type="subcellular location">
    <subcellularLocation>
        <location evidence="1">Cell outer membrane</location>
    </subcellularLocation>
</comment>
<dbReference type="Gene3D" id="3.30.1330.60">
    <property type="entry name" value="OmpA-like domain"/>
    <property type="match status" value="1"/>
</dbReference>
<keyword evidence="3" id="KW-0998">Cell outer membrane</keyword>
<dbReference type="InterPro" id="IPR050330">
    <property type="entry name" value="Bact_OuterMem_StrucFunc"/>
</dbReference>
<name>A0ABW9YVN6_9HYPH</name>
<dbReference type="InterPro" id="IPR036737">
    <property type="entry name" value="OmpA-like_sf"/>
</dbReference>
<evidence type="ECO:0000256" key="4">
    <source>
        <dbReference type="PROSITE-ProRule" id="PRU00473"/>
    </source>
</evidence>
<sequence length="155" mass="17131">MQPIPGIKSESSVDLLENSALGAFNIRQEGRGLRLTLNADVLFDFNKATLRPEANEVLLKLVHEVESRLGPARYRVEGHTDWIGTDAYNSQLSSRRAASVKEWLVRHAGAGQAHVVAVGFGERRPVASNIKPDGSDDPEGRQKNRRVELVVDPLR</sequence>
<dbReference type="PANTHER" id="PTHR30329">
    <property type="entry name" value="STATOR ELEMENT OF FLAGELLAR MOTOR COMPLEX"/>
    <property type="match status" value="1"/>
</dbReference>
<dbReference type="CDD" id="cd07185">
    <property type="entry name" value="OmpA_C-like"/>
    <property type="match status" value="1"/>
</dbReference>
<proteinExistence type="predicted"/>
<dbReference type="PROSITE" id="PS51123">
    <property type="entry name" value="OMPA_2"/>
    <property type="match status" value="1"/>
</dbReference>
<dbReference type="PANTHER" id="PTHR30329:SF21">
    <property type="entry name" value="LIPOPROTEIN YIAD-RELATED"/>
    <property type="match status" value="1"/>
</dbReference>
<evidence type="ECO:0000256" key="2">
    <source>
        <dbReference type="ARBA" id="ARBA00023136"/>
    </source>
</evidence>
<feature type="region of interest" description="Disordered" evidence="5">
    <location>
        <begin position="126"/>
        <end position="155"/>
    </location>
</feature>
<dbReference type="InterPro" id="IPR006664">
    <property type="entry name" value="OMP_bac"/>
</dbReference>
<evidence type="ECO:0000256" key="3">
    <source>
        <dbReference type="ARBA" id="ARBA00023237"/>
    </source>
</evidence>
<dbReference type="PRINTS" id="PR01021">
    <property type="entry name" value="OMPADOMAIN"/>
</dbReference>
<dbReference type="EMBL" id="JAAAXJ010000003">
    <property type="protein sequence ID" value="NBJ24462.1"/>
    <property type="molecule type" value="Genomic_DNA"/>
</dbReference>
<organism evidence="7 8">
    <name type="scientific">Microvirga arsenatis</name>
    <dbReference type="NCBI Taxonomy" id="2692265"/>
    <lineage>
        <taxon>Bacteria</taxon>
        <taxon>Pseudomonadati</taxon>
        <taxon>Pseudomonadota</taxon>
        <taxon>Alphaproteobacteria</taxon>
        <taxon>Hyphomicrobiales</taxon>
        <taxon>Methylobacteriaceae</taxon>
        <taxon>Microvirga</taxon>
    </lineage>
</organism>
<evidence type="ECO:0000313" key="7">
    <source>
        <dbReference type="EMBL" id="NBJ24462.1"/>
    </source>
</evidence>
<dbReference type="RefSeq" id="WP_161722318.1">
    <property type="nucleotide sequence ID" value="NZ_JAAAXI010000004.1"/>
</dbReference>
<evidence type="ECO:0000259" key="6">
    <source>
        <dbReference type="PROSITE" id="PS51123"/>
    </source>
</evidence>
<keyword evidence="2 4" id="KW-0472">Membrane</keyword>